<dbReference type="PANTHER" id="PTHR43155">
    <property type="entry name" value="CYCLIC DI-GMP PHOSPHODIESTERASE PA4108-RELATED"/>
    <property type="match status" value="1"/>
</dbReference>
<protein>
    <submittedName>
        <fullName evidence="2">HD domain-containing protein</fullName>
    </submittedName>
</protein>
<dbReference type="InterPro" id="IPR003607">
    <property type="entry name" value="HD/PDEase_dom"/>
</dbReference>
<evidence type="ECO:0000313" key="2">
    <source>
        <dbReference type="EMBL" id="MBM3273820.1"/>
    </source>
</evidence>
<dbReference type="SUPFAM" id="SSF109604">
    <property type="entry name" value="HD-domain/PDEase-like"/>
    <property type="match status" value="1"/>
</dbReference>
<dbReference type="Proteomes" id="UP000703893">
    <property type="component" value="Unassembled WGS sequence"/>
</dbReference>
<feature type="domain" description="HD-GYP" evidence="1">
    <location>
        <begin position="122"/>
        <end position="317"/>
    </location>
</feature>
<dbReference type="InterPro" id="IPR037522">
    <property type="entry name" value="HD_GYP_dom"/>
</dbReference>
<dbReference type="Gene3D" id="1.10.3210.10">
    <property type="entry name" value="Hypothetical protein af1432"/>
    <property type="match status" value="1"/>
</dbReference>
<accession>A0A937X3T6</accession>
<reference evidence="2 3" key="1">
    <citation type="submission" date="2019-03" db="EMBL/GenBank/DDBJ databases">
        <title>Lake Tanganyika Metagenome-Assembled Genomes (MAGs).</title>
        <authorList>
            <person name="Tran P."/>
        </authorList>
    </citation>
    <scope>NUCLEOTIDE SEQUENCE [LARGE SCALE GENOMIC DNA]</scope>
    <source>
        <strain evidence="2">K_DeepCast_65m_m2_236</strain>
    </source>
</reference>
<name>A0A937X3T6_9BACT</name>
<comment type="caution">
    <text evidence="2">The sequence shown here is derived from an EMBL/GenBank/DDBJ whole genome shotgun (WGS) entry which is preliminary data.</text>
</comment>
<dbReference type="InterPro" id="IPR009875">
    <property type="entry name" value="PilZ_domain"/>
</dbReference>
<dbReference type="PANTHER" id="PTHR43155:SF2">
    <property type="entry name" value="CYCLIC DI-GMP PHOSPHODIESTERASE PA4108"/>
    <property type="match status" value="1"/>
</dbReference>
<dbReference type="CDD" id="cd00077">
    <property type="entry name" value="HDc"/>
    <property type="match status" value="1"/>
</dbReference>
<organism evidence="2 3">
    <name type="scientific">Candidatus Tanganyikabacteria bacterium</name>
    <dbReference type="NCBI Taxonomy" id="2961651"/>
    <lineage>
        <taxon>Bacteria</taxon>
        <taxon>Bacillati</taxon>
        <taxon>Candidatus Sericytochromatia</taxon>
        <taxon>Candidatus Tanganyikabacteria</taxon>
    </lineage>
</organism>
<gene>
    <name evidence="2" type="ORF">FJZ00_01610</name>
</gene>
<evidence type="ECO:0000313" key="3">
    <source>
        <dbReference type="Proteomes" id="UP000703893"/>
    </source>
</evidence>
<dbReference type="GO" id="GO:0035438">
    <property type="term" value="F:cyclic-di-GMP binding"/>
    <property type="evidence" value="ECO:0007669"/>
    <property type="project" value="InterPro"/>
</dbReference>
<dbReference type="AlphaFoldDB" id="A0A937X3T6"/>
<dbReference type="Gene3D" id="2.40.10.220">
    <property type="entry name" value="predicted glycosyltransferase like domains"/>
    <property type="match status" value="1"/>
</dbReference>
<dbReference type="SMART" id="SM00471">
    <property type="entry name" value="HDc"/>
    <property type="match status" value="1"/>
</dbReference>
<dbReference type="Pfam" id="PF13487">
    <property type="entry name" value="HD_5"/>
    <property type="match status" value="1"/>
</dbReference>
<dbReference type="PROSITE" id="PS51832">
    <property type="entry name" value="HD_GYP"/>
    <property type="match status" value="1"/>
</dbReference>
<proteinExistence type="predicted"/>
<dbReference type="Pfam" id="PF07238">
    <property type="entry name" value="PilZ"/>
    <property type="match status" value="1"/>
</dbReference>
<dbReference type="EMBL" id="VGJX01000056">
    <property type="protein sequence ID" value="MBM3273820.1"/>
    <property type="molecule type" value="Genomic_DNA"/>
</dbReference>
<dbReference type="SUPFAM" id="SSF141371">
    <property type="entry name" value="PilZ domain-like"/>
    <property type="match status" value="1"/>
</dbReference>
<sequence length="471" mass="52448">MRSLAKGDALLYDLLMPGDGQLLLPAGTVLDDDYIFKILKMGVWEEALRCVDPDYDLHKRLEAAAARRKDPLFDYALFQEARLVMLKIEECAKAWARRDPVFEFRDGRILRQPIKELVHNILARIRTRNVVDYIDLRVHDVYDFAHPINVCTMSMAMGVALDWGEEDLLLVGVGGLLADIGMFMVPPAVRHKPGRLEVEEEREVRAHVVRGYELLKEFGWLKAASLMAMYHHHERMDGSGYPRGVKGSNISEQARLVMVADVYDAMISDVPYRRRNESGLAHRMITNLAGTQFDATAAAALGKAVGPYPLSSKVQVTGGQECMVILVEPSSLYKPVVQIGEEIIDLAGDPRGRRIVQNIVTRRFYRQKLTLACEYMVETGNRLDGTVLDLSLNGMCIRGRGVRVSAGNAIEVIFILPGTANTARIKGKVVWAKPDTTGAMLFGVATTEMHATNHDQLLKLIMSSMPTGVDS</sequence>
<evidence type="ECO:0000259" key="1">
    <source>
        <dbReference type="PROSITE" id="PS51832"/>
    </source>
</evidence>